<evidence type="ECO:0000313" key="3">
    <source>
        <dbReference type="EMBL" id="RDW82963.1"/>
    </source>
</evidence>
<proteinExistence type="predicted"/>
<protein>
    <submittedName>
        <fullName evidence="3">Uncharacterized protein</fullName>
    </submittedName>
</protein>
<feature type="transmembrane region" description="Helical" evidence="2">
    <location>
        <begin position="820"/>
        <end position="838"/>
    </location>
</feature>
<comment type="caution">
    <text evidence="3">The sequence shown here is derived from an EMBL/GenBank/DDBJ whole genome shotgun (WGS) entry which is preliminary data.</text>
</comment>
<accession>A0A3D8S9L4</accession>
<dbReference type="EMBL" id="PDLN01000006">
    <property type="protein sequence ID" value="RDW82963.1"/>
    <property type="molecule type" value="Genomic_DNA"/>
</dbReference>
<feature type="transmembrane region" description="Helical" evidence="2">
    <location>
        <begin position="651"/>
        <end position="674"/>
    </location>
</feature>
<organism evidence="3 4">
    <name type="scientific">Coleophoma crateriformis</name>
    <dbReference type="NCBI Taxonomy" id="565419"/>
    <lineage>
        <taxon>Eukaryota</taxon>
        <taxon>Fungi</taxon>
        <taxon>Dikarya</taxon>
        <taxon>Ascomycota</taxon>
        <taxon>Pezizomycotina</taxon>
        <taxon>Leotiomycetes</taxon>
        <taxon>Helotiales</taxon>
        <taxon>Dermateaceae</taxon>
        <taxon>Coleophoma</taxon>
    </lineage>
</organism>
<evidence type="ECO:0000256" key="2">
    <source>
        <dbReference type="SAM" id="Phobius"/>
    </source>
</evidence>
<feature type="transmembrane region" description="Helical" evidence="2">
    <location>
        <begin position="260"/>
        <end position="283"/>
    </location>
</feature>
<gene>
    <name evidence="3" type="ORF">BP5796_04454</name>
</gene>
<evidence type="ECO:0000313" key="4">
    <source>
        <dbReference type="Proteomes" id="UP000256328"/>
    </source>
</evidence>
<dbReference type="InterPro" id="IPR021840">
    <property type="entry name" value="DUF3433"/>
</dbReference>
<keyword evidence="2" id="KW-0812">Transmembrane</keyword>
<feature type="transmembrane region" description="Helical" evidence="2">
    <location>
        <begin position="887"/>
        <end position="910"/>
    </location>
</feature>
<evidence type="ECO:0000256" key="1">
    <source>
        <dbReference type="SAM" id="MobiDB-lite"/>
    </source>
</evidence>
<dbReference type="OrthoDB" id="3248909at2759"/>
<name>A0A3D8S9L4_9HELO</name>
<dbReference type="Pfam" id="PF11915">
    <property type="entry name" value="DUF3433"/>
    <property type="match status" value="2"/>
</dbReference>
<keyword evidence="2" id="KW-0472">Membrane</keyword>
<sequence>MTSDPVSPIDDEEEEALPHDQSQRLFPRQPVASANRVTLSTSSVTHQRTSSFGTLADTASDISRLSTQLSQDIDESWRPDFTVSKLETAYHGANVPESDIAEQASAKNKLRLQEDPLISVQERDLSQEGSSVHSSRECNWLPQGLRWPFLLFLFTVTLGLGLLVLGLMIHSQQNQGLGDEKNKPIFLFGWRFTPTLVAVIYTLLVITMISDIRRTEVYARLSRPNGAPAAITLFYKSRIFWFDPVDALDKKRNNGLRSWALFWASIVNILGLLVISPFSAALLSPADIFLVQDNSPFLEISTAAAQPIQASIDDSILFRSISSLILNTTTSAWLSNDYAVLPFWPADMSSVPLGAILSTAEQEWKANTTVYQTEIDCSTMTLSGIGNFTLNNTVTADNTTSYLVSNLTSYILSSEDGCSLGVAAYPSDFATDNLFALGAAWWTGGNYSYPPLFGSAEMSNFGEMYSSTSTVINSTEQCGNRSVILLSPPWSKYGDTSFQPRGHVCTSSYYSGNVLVSVSNTGSSSSVAFDTNHFDSVKARVNPDAMNTSSFEAAFLSYNWTGKFQFPDVTGIPYMKQSSEVGGPLVPLGAQYGRNITTMLAATDFLDQARQVKQRFLGESMQTALNNIGIGQAESILGTTSISQRRIVVNLGSAIILTALLIISALLIIVVAWLTRLSKRPLNLVQNPTSTVAIASMIVPETATQRLFDGLDRSSENVMREQLDGYVFNLRNGVLYAYDLKMPNQRSQARSLMSSGKGKESDWRPQLLRGWQLIAFLTLLLGIVAALASIYAKYRNTGLYQQFLVSSVNVNIDNTSIQALAPYSILPTFVAVMVKLWWGSVDETFRRLQPYISLAKNPTSNAKGTTLSYISSPLVWAAVKAGKHRHWLLAGVATGALLGEVFTVGMSALWDTNPGVRTFNTILSRDFELRNVPIIFTVNNPSVHGYSVSATTANSKSTLTSMYGNLLTTWLYGAAVEGSFNATPPSWTKDDWAFVPVNLTSADTSASNTTFTSDISNLGPSNNVTVQTPALRGRLECIPLSFSNTSAWLNTLDFTNSSAWNDSKIPADLKTGYELKAGLALNESYAGTYSGYYYFDDDSPYTSIFAVDYRMTCCGNETDGEVGQAAVGYWSPAGIEEPEVSRSVIVKWLVGHPFASQFNDSTPLIDRNSDGYGGHMHWVWKDIPKVMAYNCTPIFETANASVTVDLASGAVQDYQLLDTPVPDENAWAFNYVRHNVSSELNYTDDTWAGAGYDLNGVFVHNITVSYGYLFRNALLGAANSADTGLPPLDVIETSENLDDRTFNFRMPGLNVDFMSYTSLALNNNNMTALLDPDTLYKTSSEVFSLFFKHFVMSTVDTSIGGIYINGSWALQPRGAVIPSDLGYTEDTILLTNGTTLPINTYLQDTSVGVPQDTQSTAAAIRSTRVEQLDLSPAAFFLCLAILAFLVLTLVFILGWHRHYLRLLPRDVDTIGSVLGFVYGSKRFLNLIATNGGNMKSGAVGARVRLGEFVDQDDGKVRYGVEVVDMIPKQEGPARSPEVVEEKSAGGFLERLRGKSVVYKAVDGGK</sequence>
<feature type="compositionally biased region" description="Polar residues" evidence="1">
    <location>
        <begin position="35"/>
        <end position="49"/>
    </location>
</feature>
<feature type="transmembrane region" description="Helical" evidence="2">
    <location>
        <begin position="773"/>
        <end position="792"/>
    </location>
</feature>
<dbReference type="PANTHER" id="PTHR37544:SF3">
    <property type="entry name" value="SPRAY"/>
    <property type="match status" value="1"/>
</dbReference>
<dbReference type="PANTHER" id="PTHR37544">
    <property type="entry name" value="SPRAY-RELATED"/>
    <property type="match status" value="1"/>
</dbReference>
<dbReference type="Proteomes" id="UP000256328">
    <property type="component" value="Unassembled WGS sequence"/>
</dbReference>
<keyword evidence="2" id="KW-1133">Transmembrane helix</keyword>
<reference evidence="3 4" key="1">
    <citation type="journal article" date="2018" name="IMA Fungus">
        <title>IMA Genome-F 9: Draft genome sequence of Annulohypoxylon stygium, Aspergillus mulundensis, Berkeleyomyces basicola (syn. Thielaviopsis basicola), Ceratocystis smalleyi, two Cercospora beticola strains, Coleophoma cylindrospora, Fusarium fracticaudum, Phialophora cf. hyalina, and Morchella septimelata.</title>
        <authorList>
            <person name="Wingfield B.D."/>
            <person name="Bills G.F."/>
            <person name="Dong Y."/>
            <person name="Huang W."/>
            <person name="Nel W.J."/>
            <person name="Swalarsk-Parry B.S."/>
            <person name="Vaghefi N."/>
            <person name="Wilken P.M."/>
            <person name="An Z."/>
            <person name="de Beer Z.W."/>
            <person name="De Vos L."/>
            <person name="Chen L."/>
            <person name="Duong T.A."/>
            <person name="Gao Y."/>
            <person name="Hammerbacher A."/>
            <person name="Kikkert J.R."/>
            <person name="Li Y."/>
            <person name="Li H."/>
            <person name="Li K."/>
            <person name="Li Q."/>
            <person name="Liu X."/>
            <person name="Ma X."/>
            <person name="Naidoo K."/>
            <person name="Pethybridge S.J."/>
            <person name="Sun J."/>
            <person name="Steenkamp E.T."/>
            <person name="van der Nest M.A."/>
            <person name="van Wyk S."/>
            <person name="Wingfield M.J."/>
            <person name="Xiong C."/>
            <person name="Yue Q."/>
            <person name="Zhang X."/>
        </authorList>
    </citation>
    <scope>NUCLEOTIDE SEQUENCE [LARGE SCALE GENOMIC DNA]</scope>
    <source>
        <strain evidence="3 4">BP5796</strain>
    </source>
</reference>
<keyword evidence="4" id="KW-1185">Reference proteome</keyword>
<feature type="transmembrane region" description="Helical" evidence="2">
    <location>
        <begin position="189"/>
        <end position="210"/>
    </location>
</feature>
<feature type="transmembrane region" description="Helical" evidence="2">
    <location>
        <begin position="149"/>
        <end position="169"/>
    </location>
</feature>
<feature type="transmembrane region" description="Helical" evidence="2">
    <location>
        <begin position="1433"/>
        <end position="1455"/>
    </location>
</feature>
<feature type="region of interest" description="Disordered" evidence="1">
    <location>
        <begin position="1"/>
        <end position="49"/>
    </location>
</feature>